<organism evidence="1 2">
    <name type="scientific">Candidatus Sarcina troglodytae</name>
    <dbReference type="NCBI Taxonomy" id="2726954"/>
    <lineage>
        <taxon>Bacteria</taxon>
        <taxon>Bacillati</taxon>
        <taxon>Bacillota</taxon>
        <taxon>Clostridia</taxon>
        <taxon>Eubacteriales</taxon>
        <taxon>Clostridiaceae</taxon>
        <taxon>Sarcina</taxon>
    </lineage>
</organism>
<dbReference type="EMBL" id="CP051761">
    <property type="protein sequence ID" value="QPJ86750.1"/>
    <property type="molecule type" value="Genomic_DNA"/>
</dbReference>
<evidence type="ECO:0000313" key="1">
    <source>
        <dbReference type="EMBL" id="QPJ86750.1"/>
    </source>
</evidence>
<evidence type="ECO:0000313" key="2">
    <source>
        <dbReference type="Proteomes" id="UP000594603"/>
    </source>
</evidence>
<proteinExistence type="predicted"/>
<name>A0ACD1BH82_9CLOT</name>
<sequence>MKYILAQLHNKEIEKNIISACFQDNNLIDEIEIEWFYSSSHQEIIKGFKELRKKGQNIDLVIFAEYVSNKKMPVTLSEITDIATVLLSLTNVKQYIDKLKDLFIKRKIYLITNKLDYNTESNDMLDNLSKLCEELHSNDQNKENTREYLFTYIDELYKDNAESKIQTGLLKLDNDIVGFLDGQLITISAYTGIGKSIFTSQLILNMLKQNKKIDLFSLEMGRSEIINKLVSNGCDIEFNKIYKKELNDTEKEKITLYISDFLSTKHLEIYDSIGDIDNIISTIKRDKLKNNIDIAFIDLINRVSNKLVNPKNRAEYLGELTRRLKLLALQLNIPIVITAQINRVIEGRQDKRPTLADIKESGGIAEDSDLVLGLYRNRELDKREVRDGLKDKGLLDYSSPNPDKNPFAMELITLKGRNVPVEVYSFNWEGKYQRIKNWAR</sequence>
<protein>
    <submittedName>
        <fullName evidence="1">Uncharacterized protein</fullName>
    </submittedName>
</protein>
<dbReference type="Proteomes" id="UP000594603">
    <property type="component" value="Plasmid p7"/>
</dbReference>
<geneLocation type="plasmid" evidence="1 2">
    <name>p7</name>
</geneLocation>
<keyword evidence="2" id="KW-1185">Reference proteome</keyword>
<reference evidence="1" key="1">
    <citation type="submission" date="2020-04" db="EMBL/GenBank/DDBJ databases">
        <title>A novel bacterium ('Candidatus Sarcina troglodytae' sp. nov.) linked to a protracted, uniformly lethal epizootic among sanctuary western chimpanzees (Pan troglodytes verus) in Sierra Leone.</title>
        <authorList>
            <person name="Owens L.A."/>
            <person name="Colitti B."/>
            <person name="Hirji I."/>
            <person name="Pizaro A."/>
            <person name="Jaffe J.E."/>
            <person name="Moittie S."/>
            <person name="Bishop-Lilly K.A."/>
            <person name="Estrella L.A."/>
            <person name="Voegtly L.J."/>
            <person name="Kuhn J.H."/>
            <person name="Suen G."/>
            <person name="Deblois C.L."/>
            <person name="Dunn C."/>
            <person name="Juan-Salles C."/>
            <person name="Goldberg T.L."/>
        </authorList>
    </citation>
    <scope>NUCLEOTIDE SEQUENCE</scope>
    <source>
        <strain evidence="1">JB2</strain>
    </source>
</reference>
<keyword evidence="1" id="KW-0614">Plasmid</keyword>
<accession>A0ACD1BH82</accession>
<gene>
    <name evidence="1" type="ORF">HH195_12320</name>
</gene>